<dbReference type="Pfam" id="PF14244">
    <property type="entry name" value="Retrotran_gag_3"/>
    <property type="match status" value="1"/>
</dbReference>
<keyword evidence="3" id="KW-1185">Reference proteome</keyword>
<dbReference type="Proteomes" id="UP000245207">
    <property type="component" value="Unassembled WGS sequence"/>
</dbReference>
<dbReference type="PANTHER" id="PTHR37610:SF6">
    <property type="entry name" value="GAG-POLYPEPTIDE OF LTR COPIA-TYPE-RELATED"/>
    <property type="match status" value="1"/>
</dbReference>
<gene>
    <name evidence="2" type="ORF">CTI12_AA087560</name>
</gene>
<evidence type="ECO:0000313" key="2">
    <source>
        <dbReference type="EMBL" id="PWA91732.1"/>
    </source>
</evidence>
<protein>
    <recommendedName>
        <fullName evidence="1">Retrotransposon Copia-like N-terminal domain-containing protein</fullName>
    </recommendedName>
</protein>
<dbReference type="EMBL" id="PKPP01000522">
    <property type="protein sequence ID" value="PWA91732.1"/>
    <property type="molecule type" value="Genomic_DNA"/>
</dbReference>
<dbReference type="AlphaFoldDB" id="A0A2U1Q1A9"/>
<sequence length="397" mass="45007">MTTPDPTPPAIFQNPLYLHPSDGPGSLTVQEKLIGAQNYRAWRRAIEIGLSTKRKLGFIKGTVVRSNTDANLAELWDTCNNMVICWIMGSVSESIARSIMFVGTASEIWMQLERRFSLSDGSRKYKLNKDTYEITQSSGSVGEYYTKMKCVWEELDNLNVLPNVVPESQPTTSVEVPPDIVHEAPTLPENVDLCLSSPQKTNVHRIPDLFQHLHSVKSLALILEISELLFTSEEVVSHQPSPFPSLKSLKIYPLQGLKTWPLWRLMTCQLKSSLEIFQTQLDEEQEAMEIKLSAEVTNYFIGSSSNATFTMVSHEEARAIKITNAAHHLMADLWKILEEKEAYTETRRAKRKKTLADSCREDFKMKISPRYRGFKPCHIQTGLFYKSVSAITVFLVS</sequence>
<organism evidence="2 3">
    <name type="scientific">Artemisia annua</name>
    <name type="common">Sweet wormwood</name>
    <dbReference type="NCBI Taxonomy" id="35608"/>
    <lineage>
        <taxon>Eukaryota</taxon>
        <taxon>Viridiplantae</taxon>
        <taxon>Streptophyta</taxon>
        <taxon>Embryophyta</taxon>
        <taxon>Tracheophyta</taxon>
        <taxon>Spermatophyta</taxon>
        <taxon>Magnoliopsida</taxon>
        <taxon>eudicotyledons</taxon>
        <taxon>Gunneridae</taxon>
        <taxon>Pentapetalae</taxon>
        <taxon>asterids</taxon>
        <taxon>campanulids</taxon>
        <taxon>Asterales</taxon>
        <taxon>Asteraceae</taxon>
        <taxon>Asteroideae</taxon>
        <taxon>Anthemideae</taxon>
        <taxon>Artemisiinae</taxon>
        <taxon>Artemisia</taxon>
    </lineage>
</organism>
<comment type="caution">
    <text evidence="2">The sequence shown here is derived from an EMBL/GenBank/DDBJ whole genome shotgun (WGS) entry which is preliminary data.</text>
</comment>
<reference evidence="2 3" key="1">
    <citation type="journal article" date="2018" name="Mol. Plant">
        <title>The genome of Artemisia annua provides insight into the evolution of Asteraceae family and artemisinin biosynthesis.</title>
        <authorList>
            <person name="Shen Q."/>
            <person name="Zhang L."/>
            <person name="Liao Z."/>
            <person name="Wang S."/>
            <person name="Yan T."/>
            <person name="Shi P."/>
            <person name="Liu M."/>
            <person name="Fu X."/>
            <person name="Pan Q."/>
            <person name="Wang Y."/>
            <person name="Lv Z."/>
            <person name="Lu X."/>
            <person name="Zhang F."/>
            <person name="Jiang W."/>
            <person name="Ma Y."/>
            <person name="Chen M."/>
            <person name="Hao X."/>
            <person name="Li L."/>
            <person name="Tang Y."/>
            <person name="Lv G."/>
            <person name="Zhou Y."/>
            <person name="Sun X."/>
            <person name="Brodelius P.E."/>
            <person name="Rose J.K.C."/>
            <person name="Tang K."/>
        </authorList>
    </citation>
    <scope>NUCLEOTIDE SEQUENCE [LARGE SCALE GENOMIC DNA]</scope>
    <source>
        <strain evidence="3">cv. Huhao1</strain>
        <tissue evidence="2">Leaf</tissue>
    </source>
</reference>
<proteinExistence type="predicted"/>
<feature type="domain" description="Retrotransposon Copia-like N-terminal" evidence="1">
    <location>
        <begin position="19"/>
        <end position="63"/>
    </location>
</feature>
<dbReference type="InterPro" id="IPR029472">
    <property type="entry name" value="Copia-like_N"/>
</dbReference>
<evidence type="ECO:0000259" key="1">
    <source>
        <dbReference type="Pfam" id="PF14244"/>
    </source>
</evidence>
<dbReference type="OrthoDB" id="5544992at2759"/>
<name>A0A2U1Q1A9_ARTAN</name>
<accession>A0A2U1Q1A9</accession>
<dbReference type="PANTHER" id="PTHR37610">
    <property type="entry name" value="CCHC-TYPE DOMAIN-CONTAINING PROTEIN"/>
    <property type="match status" value="1"/>
</dbReference>
<evidence type="ECO:0000313" key="3">
    <source>
        <dbReference type="Proteomes" id="UP000245207"/>
    </source>
</evidence>